<sequence length="229" mass="26199">MFFQYSNLVGDQEILRNVMVDEKLLNGVNGFLFREIISDFSLKQCEELSPAHPTTILAASNSYMTENSGNLHQVIEKKIFVFDDKTPLLHPREGCIEYIDDESIPLSKSEWREKIITNDKIVVVKNSKIVDGLANFIIATRLPVRIKRKILSRIPMSVNKLEREIERDVVFIPFGTVKFVGDRTLSNKLVRKCLLCGISVDGIPASRKEVQNDAEQAVREFKEKILQYV</sequence>
<dbReference type="Proteomes" id="UP000235387">
    <property type="component" value="Unassembled WGS sequence"/>
</dbReference>
<comment type="caution">
    <text evidence="1">The sequence shown here is derived from an EMBL/GenBank/DDBJ whole genome shotgun (WGS) entry which is preliminary data.</text>
</comment>
<reference evidence="2" key="1">
    <citation type="submission" date="2016-07" db="EMBL/GenBank/DDBJ databases">
        <title>Nontailed viruses are major unrecognized killers of bacteria in the ocean.</title>
        <authorList>
            <person name="Kauffman K."/>
            <person name="Hussain F."/>
            <person name="Yang J."/>
            <person name="Arevalo P."/>
            <person name="Brown J."/>
            <person name="Cutler M."/>
            <person name="Kelly L."/>
            <person name="Polz M.F."/>
        </authorList>
    </citation>
    <scope>NUCLEOTIDE SEQUENCE [LARGE SCALE GENOMIC DNA]</scope>
    <source>
        <strain evidence="2">10N.261.45.A10</strain>
    </source>
</reference>
<protein>
    <submittedName>
        <fullName evidence="1">Uncharacterized protein</fullName>
    </submittedName>
</protein>
<proteinExistence type="predicted"/>
<evidence type="ECO:0000313" key="1">
    <source>
        <dbReference type="EMBL" id="PMN88934.1"/>
    </source>
</evidence>
<accession>A0A2N7L5N7</accession>
<organism evidence="1 2">
    <name type="scientific">Enterovibrio norvegicus</name>
    <dbReference type="NCBI Taxonomy" id="188144"/>
    <lineage>
        <taxon>Bacteria</taxon>
        <taxon>Pseudomonadati</taxon>
        <taxon>Pseudomonadota</taxon>
        <taxon>Gammaproteobacteria</taxon>
        <taxon>Vibrionales</taxon>
        <taxon>Vibrionaceae</taxon>
        <taxon>Enterovibrio</taxon>
    </lineage>
</organism>
<dbReference type="EMBL" id="MDAL01000049">
    <property type="protein sequence ID" value="PMN88934.1"/>
    <property type="molecule type" value="Genomic_DNA"/>
</dbReference>
<dbReference type="RefSeq" id="WP_102391944.1">
    <property type="nucleotide sequence ID" value="NZ_MDAL01000049.1"/>
</dbReference>
<name>A0A2N7L5N7_9GAMM</name>
<gene>
    <name evidence="1" type="ORF">BCT23_05380</name>
</gene>
<dbReference type="AlphaFoldDB" id="A0A2N7L5N7"/>
<evidence type="ECO:0000313" key="2">
    <source>
        <dbReference type="Proteomes" id="UP000235387"/>
    </source>
</evidence>